<organism evidence="2 3">
    <name type="scientific">Methylomusa anaerophila</name>
    <dbReference type="NCBI Taxonomy" id="1930071"/>
    <lineage>
        <taxon>Bacteria</taxon>
        <taxon>Bacillati</taxon>
        <taxon>Bacillota</taxon>
        <taxon>Negativicutes</taxon>
        <taxon>Selenomonadales</taxon>
        <taxon>Sporomusaceae</taxon>
        <taxon>Methylomusa</taxon>
    </lineage>
</organism>
<evidence type="ECO:0000313" key="3">
    <source>
        <dbReference type="Proteomes" id="UP000276437"/>
    </source>
</evidence>
<dbReference type="CDD" id="cd02042">
    <property type="entry name" value="ParAB_family"/>
    <property type="match status" value="1"/>
</dbReference>
<dbReference type="Pfam" id="PF13614">
    <property type="entry name" value="AAA_31"/>
    <property type="match status" value="1"/>
</dbReference>
<accession>A0A348AMD1</accession>
<dbReference type="InterPro" id="IPR025669">
    <property type="entry name" value="AAA_dom"/>
</dbReference>
<proteinExistence type="predicted"/>
<dbReference type="InterPro" id="IPR050678">
    <property type="entry name" value="DNA_Partitioning_ATPase"/>
</dbReference>
<dbReference type="Proteomes" id="UP000276437">
    <property type="component" value="Chromosome"/>
</dbReference>
<dbReference type="OrthoDB" id="9773088at2"/>
<keyword evidence="3" id="KW-1185">Reference proteome</keyword>
<dbReference type="Gene3D" id="3.40.50.300">
    <property type="entry name" value="P-loop containing nucleotide triphosphate hydrolases"/>
    <property type="match status" value="1"/>
</dbReference>
<dbReference type="PANTHER" id="PTHR13696">
    <property type="entry name" value="P-LOOP CONTAINING NUCLEOSIDE TRIPHOSPHATE HYDROLASE"/>
    <property type="match status" value="1"/>
</dbReference>
<dbReference type="GO" id="GO:0016787">
    <property type="term" value="F:hydrolase activity"/>
    <property type="evidence" value="ECO:0007669"/>
    <property type="project" value="UniProtKB-KW"/>
</dbReference>
<evidence type="ECO:0000259" key="1">
    <source>
        <dbReference type="Pfam" id="PF13614"/>
    </source>
</evidence>
<feature type="domain" description="AAA" evidence="1">
    <location>
        <begin position="9"/>
        <end position="177"/>
    </location>
</feature>
<protein>
    <submittedName>
        <fullName evidence="2">Sporulation initiation inhibitor protein Soj</fullName>
        <ecNumber evidence="2">3.6.-.-</ecNumber>
    </submittedName>
</protein>
<dbReference type="EMBL" id="AP018449">
    <property type="protein sequence ID" value="BBB92229.1"/>
    <property type="molecule type" value="Genomic_DNA"/>
</dbReference>
<dbReference type="InterPro" id="IPR027417">
    <property type="entry name" value="P-loop_NTPase"/>
</dbReference>
<keyword evidence="2" id="KW-0378">Hydrolase</keyword>
<dbReference type="AlphaFoldDB" id="A0A348AMD1"/>
<sequence length="276" mass="31109">MEQSTGMIIFCFMNLKGGVGKTTLSTHVACALAKLGVKVLFIDNDKQGNASRFFQAQTENTLAEVLDSSISAAQAIQKTAYKNLDLISADMGLAAVNFDIMLFDKYKNRNQKFLLKEALEPVRTQYDFCIIDNPPDINTSVYNALMVANEVIFVTTPDCYARDGMNLMYEQLQAAKNDRITMDQGYNELLPDRRLRFRGCVLNKYTPDSGPILETIQKKMPTFSTTIRLTKTGANRLRESAERGISVQTLSPTCGFSRDFKHFMEELFYTKESENS</sequence>
<dbReference type="SUPFAM" id="SSF52540">
    <property type="entry name" value="P-loop containing nucleoside triphosphate hydrolases"/>
    <property type="match status" value="1"/>
</dbReference>
<gene>
    <name evidence="2" type="primary">soj_2</name>
    <name evidence="2" type="ORF">MAMMFC1_02914</name>
</gene>
<dbReference type="PANTHER" id="PTHR13696:SF52">
    <property type="entry name" value="PARA FAMILY PROTEIN CT_582"/>
    <property type="match status" value="1"/>
</dbReference>
<name>A0A348AMD1_9FIRM</name>
<evidence type="ECO:0000313" key="2">
    <source>
        <dbReference type="EMBL" id="BBB92229.1"/>
    </source>
</evidence>
<dbReference type="EC" id="3.6.-.-" evidence="2"/>
<reference evidence="2 3" key="1">
    <citation type="journal article" date="2018" name="Int. J. Syst. Evol. Microbiol.">
        <title>Methylomusa anaerophila gen. nov., sp. nov., an anaerobic methanol-utilizing bacterium isolated from a microbial fuel cell.</title>
        <authorList>
            <person name="Amano N."/>
            <person name="Yamamuro A."/>
            <person name="Miyahara M."/>
            <person name="Kouzuma A."/>
            <person name="Abe T."/>
            <person name="Watanabe K."/>
        </authorList>
    </citation>
    <scope>NUCLEOTIDE SEQUENCE [LARGE SCALE GENOMIC DNA]</scope>
    <source>
        <strain evidence="2 3">MMFC1</strain>
    </source>
</reference>
<dbReference type="KEGG" id="mana:MAMMFC1_02914"/>
<dbReference type="RefSeq" id="WP_126309153.1">
    <property type="nucleotide sequence ID" value="NZ_AP018449.1"/>
</dbReference>